<sequence>MKNASPRTTTRRSPPEGPSSAAGAIELREDRLVIRLPDLRLLQLVARSVLLTAAILTFPLLRAVILSAGMPQSPPPAGAAARSRWVDDPFYLPMLLRDLRRQGLLGTGARAIFLGDPGSRLPFLRQNQIEPVSSDRESIIPDRSVEFVLAAGDFSDASFEFIDRVLKVGGITAVRLSSDPSRSFHLPPNYRTVYIRRFGSTIVAIKKIAHASSDDDRNGAKPEASGVGRRLLAIPKAKEAALIGLEGVLLEPPSKYESKKLWKRTKYLPDLMGDSLAEYPRRVFVDVGRAGRTGSEKWFQEEYPKGDSAFEIIRLDAVGRGKEAVGISEWLARNVKEEEYVVMKADAEVVEEMVNGRTIGLVDELFLECKNQWQNGKRSRRTYWECLALYGRLWDEGVAVHQWWS</sequence>
<dbReference type="OrthoDB" id="1919622at2759"/>
<dbReference type="EMBL" id="CM017884">
    <property type="protein sequence ID" value="KAG1366591.1"/>
    <property type="molecule type" value="Genomic_DNA"/>
</dbReference>
<dbReference type="PANTHER" id="PTHR33597:SF11">
    <property type="entry name" value="OS07G0620600 PROTEIN"/>
    <property type="match status" value="1"/>
</dbReference>
<feature type="compositionally biased region" description="Polar residues" evidence="1">
    <location>
        <begin position="1"/>
        <end position="12"/>
    </location>
</feature>
<dbReference type="InterPro" id="IPR057192">
    <property type="entry name" value="DUF7870"/>
</dbReference>
<comment type="caution">
    <text evidence="4">The sequence shown here is derived from an EMBL/GenBank/DDBJ whole genome shotgun (WGS) entry which is preliminary data.</text>
</comment>
<feature type="region of interest" description="Disordered" evidence="1">
    <location>
        <begin position="1"/>
        <end position="22"/>
    </location>
</feature>
<name>A0A8K0ISU1_COCNU</name>
<keyword evidence="5" id="KW-1185">Reference proteome</keyword>
<dbReference type="AlphaFoldDB" id="A0A8K0ISU1"/>
<protein>
    <recommendedName>
        <fullName evidence="3">DUF7870 domain-containing protein</fullName>
    </recommendedName>
</protein>
<accession>A0A8K0ISU1</accession>
<evidence type="ECO:0000256" key="1">
    <source>
        <dbReference type="SAM" id="MobiDB-lite"/>
    </source>
</evidence>
<keyword evidence="2" id="KW-0472">Membrane</keyword>
<keyword evidence="2" id="KW-0812">Transmembrane</keyword>
<evidence type="ECO:0000256" key="2">
    <source>
        <dbReference type="SAM" id="Phobius"/>
    </source>
</evidence>
<reference evidence="4" key="1">
    <citation type="journal article" date="2017" name="Gigascience">
        <title>The genome draft of coconut (Cocos nucifera).</title>
        <authorList>
            <person name="Xiao Y."/>
            <person name="Xu P."/>
            <person name="Fan H."/>
            <person name="Baudouin L."/>
            <person name="Xia W."/>
            <person name="Bocs S."/>
            <person name="Xu J."/>
            <person name="Li Q."/>
            <person name="Guo A."/>
            <person name="Zhou L."/>
            <person name="Li J."/>
            <person name="Wu Y."/>
            <person name="Ma Z."/>
            <person name="Armero A."/>
            <person name="Issali A.E."/>
            <person name="Liu N."/>
            <person name="Peng M."/>
            <person name="Yang Y."/>
        </authorList>
    </citation>
    <scope>NUCLEOTIDE SEQUENCE</scope>
    <source>
        <tissue evidence="4">Spear leaf of Hainan Tall coconut</tissue>
    </source>
</reference>
<evidence type="ECO:0000313" key="5">
    <source>
        <dbReference type="Proteomes" id="UP000797356"/>
    </source>
</evidence>
<evidence type="ECO:0000259" key="3">
    <source>
        <dbReference type="Pfam" id="PF25276"/>
    </source>
</evidence>
<dbReference type="PANTHER" id="PTHR33597">
    <property type="entry name" value="OS02G0760400 PROTEIN"/>
    <property type="match status" value="1"/>
</dbReference>
<evidence type="ECO:0000313" key="4">
    <source>
        <dbReference type="EMBL" id="KAG1366591.1"/>
    </source>
</evidence>
<reference evidence="4" key="2">
    <citation type="submission" date="2019-07" db="EMBL/GenBank/DDBJ databases">
        <authorList>
            <person name="Yang Y."/>
            <person name="Bocs S."/>
            <person name="Baudouin L."/>
        </authorList>
    </citation>
    <scope>NUCLEOTIDE SEQUENCE</scope>
    <source>
        <tissue evidence="4">Spear leaf of Hainan Tall coconut</tissue>
    </source>
</reference>
<keyword evidence="2" id="KW-1133">Transmembrane helix</keyword>
<organism evidence="4 5">
    <name type="scientific">Cocos nucifera</name>
    <name type="common">Coconut palm</name>
    <dbReference type="NCBI Taxonomy" id="13894"/>
    <lineage>
        <taxon>Eukaryota</taxon>
        <taxon>Viridiplantae</taxon>
        <taxon>Streptophyta</taxon>
        <taxon>Embryophyta</taxon>
        <taxon>Tracheophyta</taxon>
        <taxon>Spermatophyta</taxon>
        <taxon>Magnoliopsida</taxon>
        <taxon>Liliopsida</taxon>
        <taxon>Arecaceae</taxon>
        <taxon>Arecoideae</taxon>
        <taxon>Cocoseae</taxon>
        <taxon>Attaleinae</taxon>
        <taxon>Cocos</taxon>
    </lineage>
</organism>
<dbReference type="Proteomes" id="UP000797356">
    <property type="component" value="Chromosome 13"/>
</dbReference>
<feature type="domain" description="DUF7870" evidence="3">
    <location>
        <begin position="244"/>
        <end position="404"/>
    </location>
</feature>
<gene>
    <name evidence="4" type="ORF">COCNU_13G003810</name>
</gene>
<dbReference type="Pfam" id="PF25276">
    <property type="entry name" value="DUF7870"/>
    <property type="match status" value="1"/>
</dbReference>
<feature type="transmembrane region" description="Helical" evidence="2">
    <location>
        <begin position="44"/>
        <end position="65"/>
    </location>
</feature>
<proteinExistence type="predicted"/>